<proteinExistence type="inferred from homology"/>
<evidence type="ECO:0000256" key="5">
    <source>
        <dbReference type="ARBA" id="ARBA00022692"/>
    </source>
</evidence>
<organism evidence="11 12">
    <name type="scientific">Patiria miniata</name>
    <name type="common">Bat star</name>
    <name type="synonym">Asterina miniata</name>
    <dbReference type="NCBI Taxonomy" id="46514"/>
    <lineage>
        <taxon>Eukaryota</taxon>
        <taxon>Metazoa</taxon>
        <taxon>Echinodermata</taxon>
        <taxon>Eleutherozoa</taxon>
        <taxon>Asterozoa</taxon>
        <taxon>Asteroidea</taxon>
        <taxon>Valvatacea</taxon>
        <taxon>Valvatida</taxon>
        <taxon>Asterinidae</taxon>
        <taxon>Patiria</taxon>
    </lineage>
</organism>
<sequence length="464" mass="53043">MHDTLSMSTAQQNQDWSKMIKGAKRGFFVLGVCVLALATVYQVHVVNPFSSHEAGQRVTYKLGGGQAKIKQIIERDKLRQAEESEEERDLDAERRWGIGDKDEHRLELAVKKQVNAKVITLKDLPITDKVNWREYEKNITEWTWRPSHTNITRFRKELRAANIDVQGRFVTSNATRKAGSKITTYLSRNNVTLTSPFTRYQPKVSPFDGKAFKKCSVVGNSGLLINSACGREIDVADYVFRINVPEMDPYIQDVGYKTDFTTLNPSIFKRKYNYFASTRLTDKFNQDISQFQGLLMFPCFSDAAWVPICTRALQRLTPKQSLSIAFGDPDQFSLIRDYWVTKGLQKYPSTGLYLATAAIALCEEVHLYGFWPFVDSSMAHVTTHPVKYHYFDNTHMVRTHDMQAEFELLTRLHQVGVLRLHIQACSPERAGLGTGDGDIVNGMNREPVDKPQKRIVIEKLWDNV</sequence>
<evidence type="ECO:0000256" key="2">
    <source>
        <dbReference type="ARBA" id="ARBA00006003"/>
    </source>
</evidence>
<dbReference type="Proteomes" id="UP000887568">
    <property type="component" value="Unplaced"/>
</dbReference>
<dbReference type="AlphaFoldDB" id="A0A914B014"/>
<keyword evidence="6" id="KW-0735">Signal-anchor</keyword>
<keyword evidence="12" id="KW-1185">Reference proteome</keyword>
<evidence type="ECO:0000256" key="4">
    <source>
        <dbReference type="ARBA" id="ARBA00022679"/>
    </source>
</evidence>
<dbReference type="GO" id="GO:0000139">
    <property type="term" value="C:Golgi membrane"/>
    <property type="evidence" value="ECO:0007669"/>
    <property type="project" value="UniProtKB-SubCell"/>
</dbReference>
<dbReference type="PANTHER" id="PTHR11987:SF54">
    <property type="entry name" value="ST8 ALPHA-N-ACETYL-NEURAMINIDE ALPHA-2,8-SIALYLTRANSFERASE 6"/>
    <property type="match status" value="1"/>
</dbReference>
<dbReference type="Pfam" id="PF00777">
    <property type="entry name" value="Glyco_transf_29"/>
    <property type="match status" value="1"/>
</dbReference>
<dbReference type="GO" id="GO:0003828">
    <property type="term" value="F:alpha-N-acetylneuraminate alpha-2,8-sialyltransferase activity"/>
    <property type="evidence" value="ECO:0007669"/>
    <property type="project" value="TreeGrafter"/>
</dbReference>
<name>A0A914B014_PATMI</name>
<comment type="similarity">
    <text evidence="2">Belongs to the glycosyltransferase 29 family.</text>
</comment>
<dbReference type="OMA" id="LIRDYWV"/>
<dbReference type="InterPro" id="IPR038578">
    <property type="entry name" value="GT29-like_sf"/>
</dbReference>
<evidence type="ECO:0000256" key="8">
    <source>
        <dbReference type="ARBA" id="ARBA00023034"/>
    </source>
</evidence>
<keyword evidence="9" id="KW-0472">Membrane</keyword>
<evidence type="ECO:0000256" key="10">
    <source>
        <dbReference type="ARBA" id="ARBA00023180"/>
    </source>
</evidence>
<accession>A0A914B014</accession>
<dbReference type="GeneID" id="119738167"/>
<dbReference type="CDD" id="cd23963">
    <property type="entry name" value="GT29_ST8SIA"/>
    <property type="match status" value="1"/>
</dbReference>
<reference evidence="11" key="1">
    <citation type="submission" date="2022-11" db="UniProtKB">
        <authorList>
            <consortium name="EnsemblMetazoa"/>
        </authorList>
    </citation>
    <scope>IDENTIFICATION</scope>
</reference>
<evidence type="ECO:0000256" key="3">
    <source>
        <dbReference type="ARBA" id="ARBA00022676"/>
    </source>
</evidence>
<keyword evidence="8" id="KW-0333">Golgi apparatus</keyword>
<keyword evidence="7" id="KW-1133">Transmembrane helix</keyword>
<dbReference type="OrthoDB" id="10264956at2759"/>
<dbReference type="InterPro" id="IPR001675">
    <property type="entry name" value="Glyco_trans_29"/>
</dbReference>
<keyword evidence="5" id="KW-0812">Transmembrane</keyword>
<dbReference type="GO" id="GO:0009311">
    <property type="term" value="P:oligosaccharide metabolic process"/>
    <property type="evidence" value="ECO:0007669"/>
    <property type="project" value="TreeGrafter"/>
</dbReference>
<evidence type="ECO:0000313" key="11">
    <source>
        <dbReference type="EnsemblMetazoa" id="XP_038068846.1"/>
    </source>
</evidence>
<keyword evidence="4" id="KW-0808">Transferase</keyword>
<dbReference type="Gene3D" id="3.90.1480.20">
    <property type="entry name" value="Glycosyl transferase family 29"/>
    <property type="match status" value="1"/>
</dbReference>
<dbReference type="InterPro" id="IPR050943">
    <property type="entry name" value="Glycosyltr_29_Sialyltrsf"/>
</dbReference>
<keyword evidence="3" id="KW-0328">Glycosyltransferase</keyword>
<evidence type="ECO:0000256" key="1">
    <source>
        <dbReference type="ARBA" id="ARBA00004323"/>
    </source>
</evidence>
<comment type="subcellular location">
    <subcellularLocation>
        <location evidence="1">Golgi apparatus membrane</location>
        <topology evidence="1">Single-pass type II membrane protein</topology>
    </subcellularLocation>
</comment>
<dbReference type="RefSeq" id="XP_038068846.1">
    <property type="nucleotide sequence ID" value="XM_038212918.1"/>
</dbReference>
<evidence type="ECO:0000256" key="9">
    <source>
        <dbReference type="ARBA" id="ARBA00023136"/>
    </source>
</evidence>
<evidence type="ECO:0000256" key="6">
    <source>
        <dbReference type="ARBA" id="ARBA00022968"/>
    </source>
</evidence>
<evidence type="ECO:0000256" key="7">
    <source>
        <dbReference type="ARBA" id="ARBA00022989"/>
    </source>
</evidence>
<dbReference type="GO" id="GO:0006491">
    <property type="term" value="P:N-glycan processing"/>
    <property type="evidence" value="ECO:0007669"/>
    <property type="project" value="TreeGrafter"/>
</dbReference>
<dbReference type="EnsemblMetazoa" id="XM_038212918.1">
    <property type="protein sequence ID" value="XP_038068846.1"/>
    <property type="gene ID" value="LOC119738167"/>
</dbReference>
<keyword evidence="10" id="KW-0325">Glycoprotein</keyword>
<evidence type="ECO:0000313" key="12">
    <source>
        <dbReference type="Proteomes" id="UP000887568"/>
    </source>
</evidence>
<dbReference type="PANTHER" id="PTHR11987">
    <property type="entry name" value="ALPHA-2,8-SIALYLTRANSFERASE"/>
    <property type="match status" value="1"/>
</dbReference>
<protein>
    <submittedName>
        <fullName evidence="11">Uncharacterized protein</fullName>
    </submittedName>
</protein>